<dbReference type="RefSeq" id="XP_023382709.1">
    <property type="nucleotide sequence ID" value="XM_023526941.1"/>
</dbReference>
<dbReference type="Proteomes" id="UP000515202">
    <property type="component" value="Unplaced"/>
</dbReference>
<feature type="region of interest" description="Disordered" evidence="1">
    <location>
        <begin position="68"/>
        <end position="162"/>
    </location>
</feature>
<evidence type="ECO:0000313" key="3">
    <source>
        <dbReference type="RefSeq" id="XP_023382709.1"/>
    </source>
</evidence>
<evidence type="ECO:0000313" key="2">
    <source>
        <dbReference type="Proteomes" id="UP000515202"/>
    </source>
</evidence>
<name>A0A6P6C5S6_PTEVA</name>
<feature type="compositionally biased region" description="Low complexity" evidence="1">
    <location>
        <begin position="103"/>
        <end position="130"/>
    </location>
</feature>
<feature type="non-terminal residue" evidence="3">
    <location>
        <position position="162"/>
    </location>
</feature>
<organism evidence="2 3">
    <name type="scientific">Pteropus vampyrus</name>
    <name type="common">Large flying fox</name>
    <dbReference type="NCBI Taxonomy" id="132908"/>
    <lineage>
        <taxon>Eukaryota</taxon>
        <taxon>Metazoa</taxon>
        <taxon>Chordata</taxon>
        <taxon>Craniata</taxon>
        <taxon>Vertebrata</taxon>
        <taxon>Euteleostomi</taxon>
        <taxon>Mammalia</taxon>
        <taxon>Eutheria</taxon>
        <taxon>Laurasiatheria</taxon>
        <taxon>Chiroptera</taxon>
        <taxon>Yinpterochiroptera</taxon>
        <taxon>Pteropodoidea</taxon>
        <taxon>Pteropodidae</taxon>
        <taxon>Pteropodinae</taxon>
        <taxon>Pteropus</taxon>
    </lineage>
</organism>
<sequence length="162" mass="16830">MEERRQVVVTEATGLCICWVEGGRLPGTSVPRSAPVLLLFPHAPCPFPSLLPAFDFCFLPSQECDVTPDSENLTLSSSGAIGQSSCTGTPLSSTISSPEDPGSSSLAQSVMSMVSSQSQHSQVSTDTVSSMSGSYVAPGTEEEGEALPYPRAASRGPSEDGE</sequence>
<dbReference type="GeneID" id="105311123"/>
<dbReference type="AlphaFoldDB" id="A0A6P6C5S6"/>
<dbReference type="OrthoDB" id="10014838at2759"/>
<protein>
    <submittedName>
        <fullName evidence="3">E3 ubiquitin ligase Rnf157-like</fullName>
    </submittedName>
</protein>
<accession>A0A6P6C5S6</accession>
<reference evidence="3" key="1">
    <citation type="submission" date="2025-08" db="UniProtKB">
        <authorList>
            <consortium name="RefSeq"/>
        </authorList>
    </citation>
    <scope>IDENTIFICATION</scope>
    <source>
        <tissue evidence="3">Kidney</tissue>
    </source>
</reference>
<feature type="compositionally biased region" description="Polar residues" evidence="1">
    <location>
        <begin position="69"/>
        <end position="97"/>
    </location>
</feature>
<keyword evidence="2" id="KW-1185">Reference proteome</keyword>
<proteinExistence type="predicted"/>
<gene>
    <name evidence="3" type="primary">LOC105311123</name>
</gene>
<evidence type="ECO:0000256" key="1">
    <source>
        <dbReference type="SAM" id="MobiDB-lite"/>
    </source>
</evidence>
<dbReference type="KEGG" id="pvp:105311123"/>